<keyword evidence="2" id="KW-1185">Reference proteome</keyword>
<comment type="caution">
    <text evidence="1">The sequence shown here is derived from an EMBL/GenBank/DDBJ whole genome shotgun (WGS) entry which is preliminary data.</text>
</comment>
<evidence type="ECO:0000313" key="1">
    <source>
        <dbReference type="EMBL" id="KAH7915032.1"/>
    </source>
</evidence>
<reference evidence="1" key="1">
    <citation type="journal article" date="2021" name="New Phytol.">
        <title>Evolutionary innovations through gain and loss of genes in the ectomycorrhizal Boletales.</title>
        <authorList>
            <person name="Wu G."/>
            <person name="Miyauchi S."/>
            <person name="Morin E."/>
            <person name="Kuo A."/>
            <person name="Drula E."/>
            <person name="Varga T."/>
            <person name="Kohler A."/>
            <person name="Feng B."/>
            <person name="Cao Y."/>
            <person name="Lipzen A."/>
            <person name="Daum C."/>
            <person name="Hundley H."/>
            <person name="Pangilinan J."/>
            <person name="Johnson J."/>
            <person name="Barry K."/>
            <person name="LaButti K."/>
            <person name="Ng V."/>
            <person name="Ahrendt S."/>
            <person name="Min B."/>
            <person name="Choi I.G."/>
            <person name="Park H."/>
            <person name="Plett J.M."/>
            <person name="Magnuson J."/>
            <person name="Spatafora J.W."/>
            <person name="Nagy L.G."/>
            <person name="Henrissat B."/>
            <person name="Grigoriev I.V."/>
            <person name="Yang Z.L."/>
            <person name="Xu J."/>
            <person name="Martin F.M."/>
        </authorList>
    </citation>
    <scope>NUCLEOTIDE SEQUENCE</scope>
    <source>
        <strain evidence="1">ATCC 28755</strain>
    </source>
</reference>
<proteinExistence type="predicted"/>
<organism evidence="1 2">
    <name type="scientific">Hygrophoropsis aurantiaca</name>
    <dbReference type="NCBI Taxonomy" id="72124"/>
    <lineage>
        <taxon>Eukaryota</taxon>
        <taxon>Fungi</taxon>
        <taxon>Dikarya</taxon>
        <taxon>Basidiomycota</taxon>
        <taxon>Agaricomycotina</taxon>
        <taxon>Agaricomycetes</taxon>
        <taxon>Agaricomycetidae</taxon>
        <taxon>Boletales</taxon>
        <taxon>Coniophorineae</taxon>
        <taxon>Hygrophoropsidaceae</taxon>
        <taxon>Hygrophoropsis</taxon>
    </lineage>
</organism>
<sequence>MPSALLELLASLTACFLTAAAGVPLPETRIVLSAQLPDGQYWLDPNVGKKNRVDKLGLNSLSALSALNCSLGPHNCRSSRPTRTQTSRLVSSGISEQFRNNFRLGVCGTWFTY</sequence>
<dbReference type="Proteomes" id="UP000790377">
    <property type="component" value="Unassembled WGS sequence"/>
</dbReference>
<protein>
    <submittedName>
        <fullName evidence="1">Uncharacterized protein</fullName>
    </submittedName>
</protein>
<accession>A0ACB8ARN5</accession>
<gene>
    <name evidence="1" type="ORF">BJ138DRAFT_1176818</name>
</gene>
<evidence type="ECO:0000313" key="2">
    <source>
        <dbReference type="Proteomes" id="UP000790377"/>
    </source>
</evidence>
<name>A0ACB8ARN5_9AGAM</name>
<dbReference type="EMBL" id="MU267605">
    <property type="protein sequence ID" value="KAH7915032.1"/>
    <property type="molecule type" value="Genomic_DNA"/>
</dbReference>